<evidence type="ECO:0000313" key="1">
    <source>
        <dbReference type="EMBL" id="VFB13570.1"/>
    </source>
</evidence>
<name>A0A449I277_9BACE</name>
<dbReference type="InterPro" id="IPR036388">
    <property type="entry name" value="WH-like_DNA-bd_sf"/>
</dbReference>
<dbReference type="Proteomes" id="UP000396835">
    <property type="component" value="Unassembled WGS sequence"/>
</dbReference>
<evidence type="ECO:0000313" key="2">
    <source>
        <dbReference type="Proteomes" id="UP000396835"/>
    </source>
</evidence>
<dbReference type="SUPFAM" id="SSF46894">
    <property type="entry name" value="C-terminal effector domain of the bipartite response regulators"/>
    <property type="match status" value="1"/>
</dbReference>
<accession>A0A449I277</accession>
<sequence length="110" mass="13284">MQTNMIMIKTELWNKIFSLNYLNDSEWKELESFLNLSQNNFVEKLRQNFPILSQDDIRIIFLLRLGMKNSEIAKKLNILSTSFRMRRYRLKSKMGIKCCSLSEYIKNMYK</sequence>
<dbReference type="GO" id="GO:0003677">
    <property type="term" value="F:DNA binding"/>
    <property type="evidence" value="ECO:0007669"/>
    <property type="project" value="InterPro"/>
</dbReference>
<dbReference type="Gene3D" id="1.10.10.10">
    <property type="entry name" value="Winged helix-like DNA-binding domain superfamily/Winged helix DNA-binding domain"/>
    <property type="match status" value="1"/>
</dbReference>
<dbReference type="AlphaFoldDB" id="A0A449I277"/>
<dbReference type="GO" id="GO:0006355">
    <property type="term" value="P:regulation of DNA-templated transcription"/>
    <property type="evidence" value="ECO:0007669"/>
    <property type="project" value="InterPro"/>
</dbReference>
<dbReference type="EMBL" id="CAACYH010000004">
    <property type="protein sequence ID" value="VFB13570.1"/>
    <property type="molecule type" value="Genomic_DNA"/>
</dbReference>
<reference evidence="1 2" key="1">
    <citation type="submission" date="2019-02" db="EMBL/GenBank/DDBJ databases">
        <authorList>
            <consortium name="Pathogen Informatics"/>
        </authorList>
    </citation>
    <scope>NUCLEOTIDE SEQUENCE [LARGE SCALE GENOMIC DNA]</scope>
    <source>
        <strain evidence="1 2">3012STDY7078512</strain>
    </source>
</reference>
<proteinExistence type="predicted"/>
<evidence type="ECO:0008006" key="3">
    <source>
        <dbReference type="Google" id="ProtNLM"/>
    </source>
</evidence>
<protein>
    <recommendedName>
        <fullName evidence="3">HTH luxR-type domain-containing protein</fullName>
    </recommendedName>
</protein>
<dbReference type="InterPro" id="IPR016032">
    <property type="entry name" value="Sig_transdc_resp-reg_C-effctor"/>
</dbReference>
<organism evidence="1 2">
    <name type="scientific">Prevotella heparinolytica</name>
    <dbReference type="NCBI Taxonomy" id="28113"/>
    <lineage>
        <taxon>Bacteria</taxon>
        <taxon>Pseudomonadati</taxon>
        <taxon>Bacteroidota</taxon>
        <taxon>Bacteroidia</taxon>
        <taxon>Bacteroidales</taxon>
        <taxon>Bacteroidaceae</taxon>
        <taxon>Bacteroides</taxon>
    </lineage>
</organism>
<gene>
    <name evidence="1" type="ORF">NCTC7812_01097</name>
</gene>